<dbReference type="AlphaFoldDB" id="A0A0F9MM31"/>
<name>A0A0F9MM31_9ZZZZ</name>
<gene>
    <name evidence="1" type="ORF">LCGC14_1442610</name>
</gene>
<sequence length="85" mass="9774">MKLDILGDEEIEAIIDKAIVDYEDVEMTDQEWEDKQLELVAKAQAKMTAKQIMSDLDRLSVEHKDDTDFLASVGQYLKELEEAIK</sequence>
<accession>A0A0F9MM31</accession>
<comment type="caution">
    <text evidence="1">The sequence shown here is derived from an EMBL/GenBank/DDBJ whole genome shotgun (WGS) entry which is preliminary data.</text>
</comment>
<organism evidence="1">
    <name type="scientific">marine sediment metagenome</name>
    <dbReference type="NCBI Taxonomy" id="412755"/>
    <lineage>
        <taxon>unclassified sequences</taxon>
        <taxon>metagenomes</taxon>
        <taxon>ecological metagenomes</taxon>
    </lineage>
</organism>
<dbReference type="EMBL" id="LAZR01009852">
    <property type="protein sequence ID" value="KKM70242.1"/>
    <property type="molecule type" value="Genomic_DNA"/>
</dbReference>
<evidence type="ECO:0000313" key="1">
    <source>
        <dbReference type="EMBL" id="KKM70242.1"/>
    </source>
</evidence>
<reference evidence="1" key="1">
    <citation type="journal article" date="2015" name="Nature">
        <title>Complex archaea that bridge the gap between prokaryotes and eukaryotes.</title>
        <authorList>
            <person name="Spang A."/>
            <person name="Saw J.H."/>
            <person name="Jorgensen S.L."/>
            <person name="Zaremba-Niedzwiedzka K."/>
            <person name="Martijn J."/>
            <person name="Lind A.E."/>
            <person name="van Eijk R."/>
            <person name="Schleper C."/>
            <person name="Guy L."/>
            <person name="Ettema T.J."/>
        </authorList>
    </citation>
    <scope>NUCLEOTIDE SEQUENCE</scope>
</reference>
<proteinExistence type="predicted"/>
<protein>
    <submittedName>
        <fullName evidence="1">Uncharacterized protein</fullName>
    </submittedName>
</protein>